<evidence type="ECO:0000313" key="1">
    <source>
        <dbReference type="EMBL" id="KFE71853.1"/>
    </source>
</evidence>
<dbReference type="STRING" id="394096.DB31_0114"/>
<dbReference type="EMBL" id="JMCB01000001">
    <property type="protein sequence ID" value="KFE71853.1"/>
    <property type="molecule type" value="Genomic_DNA"/>
</dbReference>
<name>A0A085WVZ0_9BACT</name>
<dbReference type="PANTHER" id="PTHR36166:SF1">
    <property type="entry name" value="SRPBCC DOMAIN-CONTAINING PROTEIN"/>
    <property type="match status" value="1"/>
</dbReference>
<comment type="caution">
    <text evidence="1">The sequence shown here is derived from an EMBL/GenBank/DDBJ whole genome shotgun (WGS) entry which is preliminary data.</text>
</comment>
<gene>
    <name evidence="1" type="ORF">DB31_0114</name>
</gene>
<dbReference type="PANTHER" id="PTHR36166">
    <property type="entry name" value="CHROMOSOME 9, WHOLE GENOME SHOTGUN SEQUENCE"/>
    <property type="match status" value="1"/>
</dbReference>
<evidence type="ECO:0008006" key="3">
    <source>
        <dbReference type="Google" id="ProtNLM"/>
    </source>
</evidence>
<dbReference type="OrthoDB" id="9800600at2"/>
<protein>
    <recommendedName>
        <fullName evidence="3">SRPBCC domain-containing protein</fullName>
    </recommendedName>
</protein>
<dbReference type="InterPro" id="IPR023393">
    <property type="entry name" value="START-like_dom_sf"/>
</dbReference>
<evidence type="ECO:0000313" key="2">
    <source>
        <dbReference type="Proteomes" id="UP000028725"/>
    </source>
</evidence>
<dbReference type="Pfam" id="PF10604">
    <property type="entry name" value="Polyketide_cyc2"/>
    <property type="match status" value="1"/>
</dbReference>
<sequence length="149" mass="16659">MKEIRTEIHIQAPAEQVWSILTDFKAFAEWNPFLRQAQGEMVVGKPLEITVQMDPRTVRSFRPKIVQVTPGRELEWESKVLNGWLLVSRHSCTVEPKGAREAVFVNREIFTGPLSALMGAQVQEGARKSFEAMNQALKARAEGAARAAG</sequence>
<dbReference type="RefSeq" id="WP_044180591.1">
    <property type="nucleotide sequence ID" value="NZ_JMCB01000001.1"/>
</dbReference>
<dbReference type="PATRIC" id="fig|394096.3.peg.111"/>
<proteinExistence type="predicted"/>
<dbReference type="SUPFAM" id="SSF55961">
    <property type="entry name" value="Bet v1-like"/>
    <property type="match status" value="1"/>
</dbReference>
<dbReference type="Gene3D" id="3.30.530.20">
    <property type="match status" value="1"/>
</dbReference>
<keyword evidence="2" id="KW-1185">Reference proteome</keyword>
<dbReference type="Proteomes" id="UP000028725">
    <property type="component" value="Unassembled WGS sequence"/>
</dbReference>
<reference evidence="1 2" key="1">
    <citation type="submission" date="2014-04" db="EMBL/GenBank/DDBJ databases">
        <title>Genome assembly of Hyalangium minutum DSM 14724.</title>
        <authorList>
            <person name="Sharma G."/>
            <person name="Subramanian S."/>
        </authorList>
    </citation>
    <scope>NUCLEOTIDE SEQUENCE [LARGE SCALE GENOMIC DNA]</scope>
    <source>
        <strain evidence="1 2">DSM 14724</strain>
    </source>
</reference>
<organism evidence="1 2">
    <name type="scientific">Hyalangium minutum</name>
    <dbReference type="NCBI Taxonomy" id="394096"/>
    <lineage>
        <taxon>Bacteria</taxon>
        <taxon>Pseudomonadati</taxon>
        <taxon>Myxococcota</taxon>
        <taxon>Myxococcia</taxon>
        <taxon>Myxococcales</taxon>
        <taxon>Cystobacterineae</taxon>
        <taxon>Archangiaceae</taxon>
        <taxon>Hyalangium</taxon>
    </lineage>
</organism>
<dbReference type="InterPro" id="IPR019587">
    <property type="entry name" value="Polyketide_cyclase/dehydratase"/>
</dbReference>
<dbReference type="CDD" id="cd07822">
    <property type="entry name" value="SRPBCC_4"/>
    <property type="match status" value="1"/>
</dbReference>
<accession>A0A085WVZ0</accession>
<dbReference type="AlphaFoldDB" id="A0A085WVZ0"/>